<dbReference type="InterPro" id="IPR036739">
    <property type="entry name" value="SLC41_membr_dom_sf"/>
</dbReference>
<dbReference type="InterPro" id="IPR006668">
    <property type="entry name" value="Mg_transptr_MgtE_intracell_dom"/>
</dbReference>
<evidence type="ECO:0000256" key="9">
    <source>
        <dbReference type="RuleBase" id="RU362011"/>
    </source>
</evidence>
<keyword evidence="6 9" id="KW-1133">Transmembrane helix</keyword>
<dbReference type="Pfam" id="PF00571">
    <property type="entry name" value="CBS"/>
    <property type="match status" value="2"/>
</dbReference>
<comment type="caution">
    <text evidence="9">Lacks conserved residue(s) required for the propagation of feature annotation.</text>
</comment>
<feature type="transmembrane region" description="Helical" evidence="9">
    <location>
        <begin position="355"/>
        <end position="375"/>
    </location>
</feature>
<dbReference type="InterPro" id="IPR038076">
    <property type="entry name" value="MgtE_N_sf"/>
</dbReference>
<feature type="domain" description="CBS" evidence="10">
    <location>
        <begin position="195"/>
        <end position="251"/>
    </location>
</feature>
<feature type="transmembrane region" description="Helical" evidence="9">
    <location>
        <begin position="279"/>
        <end position="296"/>
    </location>
</feature>
<dbReference type="InterPro" id="IPR006667">
    <property type="entry name" value="SLC41_membr_dom"/>
</dbReference>
<dbReference type="SMART" id="SM00924">
    <property type="entry name" value="MgtE_N"/>
    <property type="match status" value="1"/>
</dbReference>
<dbReference type="PROSITE" id="PS51371">
    <property type="entry name" value="CBS"/>
    <property type="match status" value="1"/>
</dbReference>
<dbReference type="NCBIfam" id="TIGR00400">
    <property type="entry name" value="mgtE"/>
    <property type="match status" value="1"/>
</dbReference>
<reference evidence="12" key="2">
    <citation type="submission" date="2020-02" db="EMBL/GenBank/DDBJ databases">
        <authorList>
            <person name="Littmann E."/>
            <person name="Sorbara M."/>
        </authorList>
    </citation>
    <scope>NUCLEOTIDE SEQUENCE</scope>
    <source>
        <strain evidence="12">MSK.17.11</strain>
        <strain evidence="11">MSK.17.38</strain>
    </source>
</reference>
<accession>A0A850HGS8</accession>
<evidence type="ECO:0000256" key="6">
    <source>
        <dbReference type="ARBA" id="ARBA00022989"/>
    </source>
</evidence>
<dbReference type="Gene3D" id="1.25.60.10">
    <property type="entry name" value="MgtE N-terminal domain-like"/>
    <property type="match status" value="1"/>
</dbReference>
<comment type="subunit">
    <text evidence="9">Homodimer.</text>
</comment>
<dbReference type="GO" id="GO:0046872">
    <property type="term" value="F:metal ion binding"/>
    <property type="evidence" value="ECO:0007669"/>
    <property type="project" value="UniProtKB-KW"/>
</dbReference>
<dbReference type="Gene3D" id="1.10.357.20">
    <property type="entry name" value="SLC41 divalent cation transporters, integral membrane domain"/>
    <property type="match status" value="1"/>
</dbReference>
<keyword evidence="4 9" id="KW-0812">Transmembrane</keyword>
<dbReference type="InterPro" id="IPR046342">
    <property type="entry name" value="CBS_dom_sf"/>
</dbReference>
<keyword evidence="9" id="KW-0479">Metal-binding</keyword>
<dbReference type="SUPFAM" id="SSF161093">
    <property type="entry name" value="MgtE membrane domain-like"/>
    <property type="match status" value="1"/>
</dbReference>
<keyword evidence="13" id="KW-1185">Reference proteome</keyword>
<evidence type="ECO:0000256" key="5">
    <source>
        <dbReference type="ARBA" id="ARBA00022842"/>
    </source>
</evidence>
<feature type="transmembrane region" description="Helical" evidence="9">
    <location>
        <begin position="381"/>
        <end position="405"/>
    </location>
</feature>
<comment type="subcellular location">
    <subcellularLocation>
        <location evidence="9">Cell membrane</location>
        <topology evidence="9">Multi-pass membrane protein</topology>
    </subcellularLocation>
    <subcellularLocation>
        <location evidence="1">Membrane</location>
        <topology evidence="1">Multi-pass membrane protein</topology>
    </subcellularLocation>
</comment>
<dbReference type="Pfam" id="PF03448">
    <property type="entry name" value="MgtE_N"/>
    <property type="match status" value="1"/>
</dbReference>
<sequence>MKRNCLLKLLTEKRYLELKELMSEYNSVDLADLLMELEDQELAMVFRMIDKDKAAEVFAYMDDDQQQALLGSFTNQEVGHILDAMYTDDAVDLLEDMPANVVNRLLDQVSKDTRSDINRLLKYPEDSAGSIMTVEYIDVTPQMTVQQVLDKIRRVGIHSETVYTCYVVEKRKLKGIITAEALMTHDGDLLVEELMEEKYVFIRTTDDREEAANLFRKYGLIAIPVVDQEGYIVGIVTFDDAMDVLTEETTEDIHKMAAISSSEDSYLKTSVFGHARQRIMWLLILMFSATVTGAIITKYENAFTAIPLLVSFIPMLMDTGGNCGSQSSTLIIRGLAVDELHFSDFFTIIWKEFRVALVVGAALAMANGLRIYLVYRNFAMAMVIATSLVVTIVIAKLVGCILPILAKQLHMDPAIMASPLITTIVDTCSIVIYFQIATLVFHL</sequence>
<dbReference type="PANTHER" id="PTHR43773:SF1">
    <property type="entry name" value="MAGNESIUM TRANSPORTER MGTE"/>
    <property type="match status" value="1"/>
</dbReference>
<comment type="function">
    <text evidence="9">Acts as a magnesium transporter.</text>
</comment>
<name>A0A850HGS8_9FIRM</name>
<evidence type="ECO:0000256" key="3">
    <source>
        <dbReference type="ARBA" id="ARBA00022448"/>
    </source>
</evidence>
<evidence type="ECO:0000313" key="13">
    <source>
        <dbReference type="Proteomes" id="UP000528555"/>
    </source>
</evidence>
<keyword evidence="9" id="KW-1003">Cell membrane</keyword>
<dbReference type="SMART" id="SM00116">
    <property type="entry name" value="CBS"/>
    <property type="match status" value="2"/>
</dbReference>
<comment type="caution">
    <text evidence="12">The sequence shown here is derived from an EMBL/GenBank/DDBJ whole genome shotgun (WGS) entry which is preliminary data.</text>
</comment>
<evidence type="ECO:0000256" key="2">
    <source>
        <dbReference type="ARBA" id="ARBA00009749"/>
    </source>
</evidence>
<dbReference type="SUPFAM" id="SSF158791">
    <property type="entry name" value="MgtE N-terminal domain-like"/>
    <property type="match status" value="1"/>
</dbReference>
<proteinExistence type="inferred from homology"/>
<evidence type="ECO:0000256" key="7">
    <source>
        <dbReference type="ARBA" id="ARBA00023136"/>
    </source>
</evidence>
<gene>
    <name evidence="12" type="primary">mgtE</name>
    <name evidence="12" type="ORF">G5A66_03140</name>
    <name evidence="11" type="ORF">G5A75_05060</name>
</gene>
<evidence type="ECO:0000313" key="11">
    <source>
        <dbReference type="EMBL" id="NSK14252.1"/>
    </source>
</evidence>
<keyword evidence="3 9" id="KW-0813">Transport</keyword>
<keyword evidence="7 9" id="KW-0472">Membrane</keyword>
<comment type="similarity">
    <text evidence="2 9">Belongs to the SLC41A transporter family.</text>
</comment>
<keyword evidence="5 9" id="KW-0460">Magnesium</keyword>
<dbReference type="InterPro" id="IPR006669">
    <property type="entry name" value="MgtE_transporter"/>
</dbReference>
<dbReference type="GO" id="GO:0015095">
    <property type="term" value="F:magnesium ion transmembrane transporter activity"/>
    <property type="evidence" value="ECO:0007669"/>
    <property type="project" value="UniProtKB-UniRule"/>
</dbReference>
<dbReference type="GO" id="GO:0005886">
    <property type="term" value="C:plasma membrane"/>
    <property type="evidence" value="ECO:0007669"/>
    <property type="project" value="UniProtKB-SubCell"/>
</dbReference>
<keyword evidence="8" id="KW-0129">CBS domain</keyword>
<dbReference type="CDD" id="cd04606">
    <property type="entry name" value="CBS_pair_Mg_transporter"/>
    <property type="match status" value="1"/>
</dbReference>
<dbReference type="Pfam" id="PF01769">
    <property type="entry name" value="MgtE"/>
    <property type="match status" value="1"/>
</dbReference>
<dbReference type="PANTHER" id="PTHR43773">
    <property type="entry name" value="MAGNESIUM TRANSPORTER MGTE"/>
    <property type="match status" value="1"/>
</dbReference>
<protein>
    <recommendedName>
        <fullName evidence="9">Magnesium transporter MgtE</fullName>
    </recommendedName>
</protein>
<dbReference type="Proteomes" id="UP000701680">
    <property type="component" value="Unassembled WGS sequence"/>
</dbReference>
<evidence type="ECO:0000259" key="10">
    <source>
        <dbReference type="PROSITE" id="PS51371"/>
    </source>
</evidence>
<organism evidence="12 13">
    <name type="scientific">Dorea phocaeensis</name>
    <dbReference type="NCBI Taxonomy" id="2040291"/>
    <lineage>
        <taxon>Bacteria</taxon>
        <taxon>Bacillati</taxon>
        <taxon>Bacillota</taxon>
        <taxon>Clostridia</taxon>
        <taxon>Lachnospirales</taxon>
        <taxon>Lachnospiraceae</taxon>
        <taxon>Dorea</taxon>
    </lineage>
</organism>
<evidence type="ECO:0000313" key="12">
    <source>
        <dbReference type="EMBL" id="NVH57661.1"/>
    </source>
</evidence>
<dbReference type="AlphaFoldDB" id="A0A850HGS8"/>
<evidence type="ECO:0000256" key="1">
    <source>
        <dbReference type="ARBA" id="ARBA00004141"/>
    </source>
</evidence>
<dbReference type="RefSeq" id="WP_173814478.1">
    <property type="nucleotide sequence ID" value="NZ_JAAITX010000002.1"/>
</dbReference>
<dbReference type="InterPro" id="IPR000644">
    <property type="entry name" value="CBS_dom"/>
</dbReference>
<dbReference type="EMBL" id="JAAIUO010000002">
    <property type="protein sequence ID" value="NSK14252.1"/>
    <property type="molecule type" value="Genomic_DNA"/>
</dbReference>
<evidence type="ECO:0000256" key="4">
    <source>
        <dbReference type="ARBA" id="ARBA00022692"/>
    </source>
</evidence>
<evidence type="ECO:0000256" key="8">
    <source>
        <dbReference type="PROSITE-ProRule" id="PRU00703"/>
    </source>
</evidence>
<reference evidence="13 14" key="1">
    <citation type="journal article" date="2020" name="Cell Host Microbe">
        <title>Functional and Genomic Variation between Human-Derived Isolates of Lachnospiraceae Reveals Inter- and Intra-Species Diversity.</title>
        <authorList>
            <person name="Sorbara M.T."/>
            <person name="Littmann E.R."/>
            <person name="Fontana E."/>
            <person name="Moody T.U."/>
            <person name="Kohout C.E."/>
            <person name="Gjonbalaj M."/>
            <person name="Eaton V."/>
            <person name="Seok R."/>
            <person name="Leiner I.M."/>
            <person name="Pamer E.G."/>
        </authorList>
    </citation>
    <scope>NUCLEOTIDE SEQUENCE [LARGE SCALE GENOMIC DNA]</scope>
    <source>
        <strain evidence="12 13">MSK.17.11</strain>
        <strain evidence="11 14">MSK.17.38</strain>
    </source>
</reference>
<dbReference type="SUPFAM" id="SSF54631">
    <property type="entry name" value="CBS-domain pair"/>
    <property type="match status" value="1"/>
</dbReference>
<feature type="transmembrane region" description="Helical" evidence="9">
    <location>
        <begin position="417"/>
        <end position="441"/>
    </location>
</feature>
<dbReference type="Proteomes" id="UP000528555">
    <property type="component" value="Unassembled WGS sequence"/>
</dbReference>
<dbReference type="Gene3D" id="3.10.580.10">
    <property type="entry name" value="CBS-domain"/>
    <property type="match status" value="1"/>
</dbReference>
<evidence type="ECO:0000313" key="14">
    <source>
        <dbReference type="Proteomes" id="UP000701680"/>
    </source>
</evidence>
<dbReference type="EMBL" id="JAAITX010000002">
    <property type="protein sequence ID" value="NVH57661.1"/>
    <property type="molecule type" value="Genomic_DNA"/>
</dbReference>